<evidence type="ECO:0000256" key="4">
    <source>
        <dbReference type="ARBA" id="ARBA00043263"/>
    </source>
</evidence>
<dbReference type="NCBIfam" id="NF033788">
    <property type="entry name" value="HTH_metalloreg"/>
    <property type="match status" value="1"/>
</dbReference>
<dbReference type="Proteomes" id="UP000195305">
    <property type="component" value="Unassembled WGS sequence"/>
</dbReference>
<dbReference type="PROSITE" id="PS00846">
    <property type="entry name" value="HTH_ARSR_1"/>
    <property type="match status" value="1"/>
</dbReference>
<evidence type="ECO:0000259" key="5">
    <source>
        <dbReference type="PROSITE" id="PS50987"/>
    </source>
</evidence>
<organism evidence="6 7">
    <name type="scientific">Massilimicrobiota timonensis</name>
    <dbReference type="NCBI Taxonomy" id="1776392"/>
    <lineage>
        <taxon>Bacteria</taxon>
        <taxon>Bacillati</taxon>
        <taxon>Bacillota</taxon>
        <taxon>Erysipelotrichia</taxon>
        <taxon>Erysipelotrichales</taxon>
        <taxon>Erysipelotrichaceae</taxon>
        <taxon>Massilimicrobiota</taxon>
    </lineage>
</organism>
<dbReference type="InterPro" id="IPR018334">
    <property type="entry name" value="ArsR_HTH"/>
</dbReference>
<dbReference type="SMART" id="SM00418">
    <property type="entry name" value="HTH_ARSR"/>
    <property type="match status" value="1"/>
</dbReference>
<dbReference type="GO" id="GO:0003700">
    <property type="term" value="F:DNA-binding transcription factor activity"/>
    <property type="evidence" value="ECO:0007669"/>
    <property type="project" value="InterPro"/>
</dbReference>
<evidence type="ECO:0000256" key="1">
    <source>
        <dbReference type="ARBA" id="ARBA00023015"/>
    </source>
</evidence>
<feature type="domain" description="HTH arsR-type" evidence="5">
    <location>
        <begin position="23"/>
        <end position="115"/>
    </location>
</feature>
<dbReference type="EMBL" id="NFLJ01000019">
    <property type="protein sequence ID" value="OUQ34184.1"/>
    <property type="molecule type" value="Genomic_DNA"/>
</dbReference>
<keyword evidence="4" id="KW-0105">Cadmium resistance</keyword>
<gene>
    <name evidence="6" type="ORF">B5E75_07585</name>
</gene>
<keyword evidence="1" id="KW-0805">Transcription regulation</keyword>
<dbReference type="InterPro" id="IPR051011">
    <property type="entry name" value="Metal_resp_trans_reg"/>
</dbReference>
<dbReference type="Pfam" id="PF01022">
    <property type="entry name" value="HTH_5"/>
    <property type="match status" value="1"/>
</dbReference>
<reference evidence="6 7" key="1">
    <citation type="journal article" date="2018" name="BMC Genomics">
        <title>Whole genome sequencing and function prediction of 133 gut anaerobes isolated from chicken caecum in pure cultures.</title>
        <authorList>
            <person name="Medvecky M."/>
            <person name="Cejkova D."/>
            <person name="Polansky O."/>
            <person name="Karasova D."/>
            <person name="Kubasova T."/>
            <person name="Cizek A."/>
            <person name="Rychlik I."/>
        </authorList>
    </citation>
    <scope>NUCLEOTIDE SEQUENCE [LARGE SCALE GENOMIC DNA]</scope>
    <source>
        <strain evidence="6 7">An13</strain>
    </source>
</reference>
<dbReference type="GO" id="GO:0003677">
    <property type="term" value="F:DNA binding"/>
    <property type="evidence" value="ECO:0007669"/>
    <property type="project" value="UniProtKB-KW"/>
</dbReference>
<dbReference type="InterPro" id="IPR011991">
    <property type="entry name" value="ArsR-like_HTH"/>
</dbReference>
<evidence type="ECO:0000256" key="2">
    <source>
        <dbReference type="ARBA" id="ARBA00023125"/>
    </source>
</evidence>
<dbReference type="InterPro" id="IPR036388">
    <property type="entry name" value="WH-like_DNA-bd_sf"/>
</dbReference>
<comment type="caution">
    <text evidence="6">The sequence shown here is derived from an EMBL/GenBank/DDBJ whole genome shotgun (WGS) entry which is preliminary data.</text>
</comment>
<dbReference type="SUPFAM" id="SSF46785">
    <property type="entry name" value="Winged helix' DNA-binding domain"/>
    <property type="match status" value="1"/>
</dbReference>
<dbReference type="PRINTS" id="PR00778">
    <property type="entry name" value="HTHARSR"/>
</dbReference>
<dbReference type="InterPro" id="IPR001845">
    <property type="entry name" value="HTH_ArsR_DNA-bd_dom"/>
</dbReference>
<name>A0A1Y4SWB0_9FIRM</name>
<dbReference type="AlphaFoldDB" id="A0A1Y4SWB0"/>
<dbReference type="PANTHER" id="PTHR43132:SF6">
    <property type="entry name" value="HTH-TYPE TRANSCRIPTIONAL REPRESSOR CZRA"/>
    <property type="match status" value="1"/>
</dbReference>
<accession>A0A1Y4SWB0</accession>
<proteinExistence type="predicted"/>
<dbReference type="Gene3D" id="1.10.10.10">
    <property type="entry name" value="Winged helix-like DNA-binding domain superfamily/Winged helix DNA-binding domain"/>
    <property type="match status" value="1"/>
</dbReference>
<keyword evidence="7" id="KW-1185">Reference proteome</keyword>
<evidence type="ECO:0000313" key="7">
    <source>
        <dbReference type="Proteomes" id="UP000195305"/>
    </source>
</evidence>
<dbReference type="InterPro" id="IPR036390">
    <property type="entry name" value="WH_DNA-bd_sf"/>
</dbReference>
<dbReference type="PROSITE" id="PS50987">
    <property type="entry name" value="HTH_ARSR_2"/>
    <property type="match status" value="1"/>
</dbReference>
<protein>
    <submittedName>
        <fullName evidence="6">Transcriptional regulator</fullName>
    </submittedName>
</protein>
<dbReference type="GO" id="GO:0046686">
    <property type="term" value="P:response to cadmium ion"/>
    <property type="evidence" value="ECO:0007669"/>
    <property type="project" value="UniProtKB-KW"/>
</dbReference>
<sequence length="115" mass="13353">MGMNQENIEVHEDIVKRVQDKQPDDEYLYELADLFKVFGDTTRIKILYALFESELCVGDIALVLGMSQSAVSHQLRVLKDSKLIKFRREGKVIFYSLDDDHVRTIMSMGMEHVEE</sequence>
<evidence type="ECO:0000313" key="6">
    <source>
        <dbReference type="EMBL" id="OUQ34184.1"/>
    </source>
</evidence>
<dbReference type="OrthoDB" id="9794330at2"/>
<dbReference type="RefSeq" id="WP_087358148.1">
    <property type="nucleotide sequence ID" value="NZ_NFLJ01000019.1"/>
</dbReference>
<keyword evidence="3" id="KW-0804">Transcription</keyword>
<dbReference type="CDD" id="cd00090">
    <property type="entry name" value="HTH_ARSR"/>
    <property type="match status" value="1"/>
</dbReference>
<dbReference type="PANTHER" id="PTHR43132">
    <property type="entry name" value="ARSENICAL RESISTANCE OPERON REPRESSOR ARSR-RELATED"/>
    <property type="match status" value="1"/>
</dbReference>
<keyword evidence="2" id="KW-0238">DNA-binding</keyword>
<evidence type="ECO:0000256" key="3">
    <source>
        <dbReference type="ARBA" id="ARBA00023163"/>
    </source>
</evidence>